<feature type="domain" description="TraG N-terminal Proteobacteria" evidence="2">
    <location>
        <begin position="9"/>
        <end position="501"/>
    </location>
</feature>
<dbReference type="InterPro" id="IPR012931">
    <property type="entry name" value="TraG_N_Proteobacteria"/>
</dbReference>
<keyword evidence="1" id="KW-1133">Transmembrane helix</keyword>
<dbReference type="OrthoDB" id="5645662at2"/>
<keyword evidence="1" id="KW-0812">Transmembrane</keyword>
<evidence type="ECO:0000313" key="6">
    <source>
        <dbReference type="Proteomes" id="UP000254040"/>
    </source>
</evidence>
<dbReference type="STRING" id="39962.Lmor_0066"/>
<dbReference type="Pfam" id="PF07916">
    <property type="entry name" value="TraG_N"/>
    <property type="match status" value="1"/>
</dbReference>
<evidence type="ECO:0000259" key="2">
    <source>
        <dbReference type="Pfam" id="PF07916"/>
    </source>
</evidence>
<gene>
    <name evidence="3" type="ORF">Lmor_0066</name>
    <name evidence="4" type="ORF">NCTC12239_03197</name>
</gene>
<dbReference type="Proteomes" id="UP000054985">
    <property type="component" value="Unassembled WGS sequence"/>
</dbReference>
<evidence type="ECO:0000256" key="1">
    <source>
        <dbReference type="SAM" id="Phobius"/>
    </source>
</evidence>
<protein>
    <submittedName>
        <fullName evidence="4">Membrane protein</fullName>
    </submittedName>
</protein>
<evidence type="ECO:0000313" key="4">
    <source>
        <dbReference type="EMBL" id="STY27519.1"/>
    </source>
</evidence>
<evidence type="ECO:0000313" key="3">
    <source>
        <dbReference type="EMBL" id="KTD39700.1"/>
    </source>
</evidence>
<dbReference type="AlphaFoldDB" id="A0A378LP02"/>
<feature type="transmembrane region" description="Helical" evidence="1">
    <location>
        <begin position="459"/>
        <end position="476"/>
    </location>
</feature>
<feature type="transmembrane region" description="Helical" evidence="1">
    <location>
        <begin position="65"/>
        <end position="82"/>
    </location>
</feature>
<name>A0A378LP02_9GAMM</name>
<keyword evidence="1" id="KW-0472">Membrane</keyword>
<feature type="transmembrane region" description="Helical" evidence="1">
    <location>
        <begin position="393"/>
        <end position="412"/>
    </location>
</feature>
<dbReference type="EMBL" id="UGOG01000002">
    <property type="protein sequence ID" value="STY27519.1"/>
    <property type="molecule type" value="Genomic_DNA"/>
</dbReference>
<proteinExistence type="predicted"/>
<dbReference type="Proteomes" id="UP000254040">
    <property type="component" value="Unassembled WGS sequence"/>
</dbReference>
<feature type="transmembrane region" description="Helical" evidence="1">
    <location>
        <begin position="419"/>
        <end position="439"/>
    </location>
</feature>
<sequence length="525" mass="58470">MIVFSPLALYTTYLGWQQYDVLFDALWQTGLLYIGFLMVGYRYLKNVLAPAGSTHNAAEHALNNFLYELAITFLICGLFVYPCVPLEQKGLSFKPMCTMKKGTEVSESHIKDSGTTYDEAFANVLTNQVKMPIGFAVLQNLFSSFSYGLMKVAGCTDSLQSIQGDLISTYIPQELRQQALQFHRQCFLEARGSYLNEPRTDNEKEQIKKILKRHGGEDDLNWMGSKTFRTFYYGKSRAREPVPGFSYAQYPNPNFESAAKDDASVNNHKPTNGYPTCNQWWDKIQADLVKASERAGYFDKHIGSLDVSKRVLDYKQKHQSAWNSDLTPQDYIAKVLIQDNRDLQEQSSESLMNTTNSSIGTSLSRGLVNIGQSVKSYTSTPLKREATMQTLPVMHAFFYFFLIVFTPLVLALSGYSPRALGALCGLYVMAIFVQCIWHYVGILERSVIDPMGDSDLVAAMRNMAVLFYYVAPLLLFKLSSHFGGDAGAGLAGLISAGSNAANESAETAGTIAKKGITMATGLMRR</sequence>
<reference evidence="4 6" key="2">
    <citation type="submission" date="2018-06" db="EMBL/GenBank/DDBJ databases">
        <authorList>
            <consortium name="Pathogen Informatics"/>
            <person name="Doyle S."/>
        </authorList>
    </citation>
    <scope>NUCLEOTIDE SEQUENCE [LARGE SCALE GENOMIC DNA]</scope>
    <source>
        <strain evidence="4 6">NCTC12239</strain>
    </source>
</reference>
<evidence type="ECO:0000313" key="5">
    <source>
        <dbReference type="Proteomes" id="UP000054985"/>
    </source>
</evidence>
<dbReference type="EMBL" id="LNYN01000001">
    <property type="protein sequence ID" value="KTD39700.1"/>
    <property type="molecule type" value="Genomic_DNA"/>
</dbReference>
<organism evidence="4 6">
    <name type="scientific">Legionella moravica</name>
    <dbReference type="NCBI Taxonomy" id="39962"/>
    <lineage>
        <taxon>Bacteria</taxon>
        <taxon>Pseudomonadati</taxon>
        <taxon>Pseudomonadota</taxon>
        <taxon>Gammaproteobacteria</taxon>
        <taxon>Legionellales</taxon>
        <taxon>Legionellaceae</taxon>
        <taxon>Legionella</taxon>
    </lineage>
</organism>
<reference evidence="3 5" key="1">
    <citation type="submission" date="2015-11" db="EMBL/GenBank/DDBJ databases">
        <title>Genomic analysis of 38 Legionella species identifies large and diverse effector repertoires.</title>
        <authorList>
            <person name="Burstein D."/>
            <person name="Amaro F."/>
            <person name="Zusman T."/>
            <person name="Lifshitz Z."/>
            <person name="Cohen O."/>
            <person name="Gilbert J.A."/>
            <person name="Pupko T."/>
            <person name="Shuman H.A."/>
            <person name="Segal G."/>
        </authorList>
    </citation>
    <scope>NUCLEOTIDE SEQUENCE [LARGE SCALE GENOMIC DNA]</scope>
    <source>
        <strain evidence="3 5">ATCC 43877</strain>
    </source>
</reference>
<accession>A0A378LP02</accession>
<dbReference type="RefSeq" id="WP_028383815.1">
    <property type="nucleotide sequence ID" value="NZ_CAAAJG010000015.1"/>
</dbReference>
<feature type="transmembrane region" description="Helical" evidence="1">
    <location>
        <begin position="25"/>
        <end position="44"/>
    </location>
</feature>
<keyword evidence="5" id="KW-1185">Reference proteome</keyword>